<evidence type="ECO:0000256" key="6">
    <source>
        <dbReference type="SAM" id="Phobius"/>
    </source>
</evidence>
<dbReference type="OrthoDB" id="5933722at2"/>
<feature type="transmembrane region" description="Helical" evidence="6">
    <location>
        <begin position="760"/>
        <end position="780"/>
    </location>
</feature>
<dbReference type="PANTHER" id="PTHR30572">
    <property type="entry name" value="MEMBRANE COMPONENT OF TRANSPORTER-RELATED"/>
    <property type="match status" value="1"/>
</dbReference>
<dbReference type="InterPro" id="IPR025857">
    <property type="entry name" value="MacB_PCD"/>
</dbReference>
<comment type="subcellular location">
    <subcellularLocation>
        <location evidence="1">Cell membrane</location>
        <topology evidence="1">Multi-pass membrane protein</topology>
    </subcellularLocation>
</comment>
<keyword evidence="3 6" id="KW-0812">Transmembrane</keyword>
<dbReference type="PANTHER" id="PTHR30572:SF18">
    <property type="entry name" value="ABC-TYPE MACROLIDE FAMILY EXPORT SYSTEM PERMEASE COMPONENT 2"/>
    <property type="match status" value="1"/>
</dbReference>
<dbReference type="GO" id="GO:0022857">
    <property type="term" value="F:transmembrane transporter activity"/>
    <property type="evidence" value="ECO:0007669"/>
    <property type="project" value="TreeGrafter"/>
</dbReference>
<dbReference type="EMBL" id="PVTE01000006">
    <property type="protein sequence ID" value="PRY41075.1"/>
    <property type="molecule type" value="Genomic_DNA"/>
</dbReference>
<dbReference type="GO" id="GO:0005886">
    <property type="term" value="C:plasma membrane"/>
    <property type="evidence" value="ECO:0007669"/>
    <property type="project" value="UniProtKB-SubCell"/>
</dbReference>
<dbReference type="InterPro" id="IPR003838">
    <property type="entry name" value="ABC3_permease_C"/>
</dbReference>
<evidence type="ECO:0000256" key="3">
    <source>
        <dbReference type="ARBA" id="ARBA00022692"/>
    </source>
</evidence>
<feature type="transmembrane region" description="Helical" evidence="6">
    <location>
        <begin position="421"/>
        <end position="445"/>
    </location>
</feature>
<dbReference type="Pfam" id="PF02687">
    <property type="entry name" value="FtsX"/>
    <property type="match status" value="2"/>
</dbReference>
<accession>A0A2T0T5X3</accession>
<dbReference type="InterPro" id="IPR050250">
    <property type="entry name" value="Macrolide_Exporter_MacB"/>
</dbReference>
<keyword evidence="4 6" id="KW-1133">Transmembrane helix</keyword>
<dbReference type="AlphaFoldDB" id="A0A2T0T5X3"/>
<keyword evidence="10" id="KW-1185">Reference proteome</keyword>
<comment type="caution">
    <text evidence="9">The sequence shown here is derived from an EMBL/GenBank/DDBJ whole genome shotgun (WGS) entry which is preliminary data.</text>
</comment>
<organism evidence="9 10">
    <name type="scientific">Spirosoma oryzae</name>
    <dbReference type="NCBI Taxonomy" id="1469603"/>
    <lineage>
        <taxon>Bacteria</taxon>
        <taxon>Pseudomonadati</taxon>
        <taxon>Bacteroidota</taxon>
        <taxon>Cytophagia</taxon>
        <taxon>Cytophagales</taxon>
        <taxon>Cytophagaceae</taxon>
        <taxon>Spirosoma</taxon>
    </lineage>
</organism>
<evidence type="ECO:0000256" key="2">
    <source>
        <dbReference type="ARBA" id="ARBA00022475"/>
    </source>
</evidence>
<feature type="domain" description="MacB-like periplasmic core" evidence="8">
    <location>
        <begin position="437"/>
        <end position="643"/>
    </location>
</feature>
<feature type="transmembrane region" description="Helical" evidence="6">
    <location>
        <begin position="676"/>
        <end position="700"/>
    </location>
</feature>
<feature type="domain" description="MacB-like periplasmic core" evidence="8">
    <location>
        <begin position="20"/>
        <end position="238"/>
    </location>
</feature>
<protein>
    <submittedName>
        <fullName evidence="9">Putative ABC transport system permease protein</fullName>
    </submittedName>
</protein>
<evidence type="ECO:0000256" key="5">
    <source>
        <dbReference type="ARBA" id="ARBA00023136"/>
    </source>
</evidence>
<gene>
    <name evidence="9" type="ORF">CLV58_106262</name>
</gene>
<feature type="domain" description="ABC3 transporter permease C-terminal" evidence="7">
    <location>
        <begin position="288"/>
        <end position="405"/>
    </location>
</feature>
<feature type="transmembrane region" description="Helical" evidence="6">
    <location>
        <begin position="285"/>
        <end position="304"/>
    </location>
</feature>
<evidence type="ECO:0000313" key="9">
    <source>
        <dbReference type="EMBL" id="PRY41075.1"/>
    </source>
</evidence>
<reference evidence="9 10" key="1">
    <citation type="submission" date="2018-03" db="EMBL/GenBank/DDBJ databases">
        <title>Genomic Encyclopedia of Archaeal and Bacterial Type Strains, Phase II (KMG-II): from individual species to whole genera.</title>
        <authorList>
            <person name="Goeker M."/>
        </authorList>
    </citation>
    <scope>NUCLEOTIDE SEQUENCE [LARGE SCALE GENOMIC DNA]</scope>
    <source>
        <strain evidence="9 10">DSM 28354</strain>
    </source>
</reference>
<dbReference type="Proteomes" id="UP000238375">
    <property type="component" value="Unassembled WGS sequence"/>
</dbReference>
<sequence>MLSNYLKIAWRGLLKNRLFTFLNLLGLATGLAVALLLMLYVKDELLFDTYHAKADRIYRVGLTATFDGKSMNWGNAPNAVGPALKANVPAVEQQARFLRHNFGQTAFVKSGDKKFAETNFYWADGSLFDIFDVALIQGNPKTVLDGPHKVVVSQATAERYFGSDNPIGKTLYVDNKDTLQVTGVYRNFPSTSTIDADMIGSFSSMHWAQNPSWSNASFETYILLRQQAQQAQVERQLAGLVDKHVPKAEQWYKIWLQPLTGVHLHSADMTNTNTTRIGDLRQVKILLILAVVILLIASINYMNLATAKAQIRFREVGVIKTIGASARHLISRFYLETGLMVTLALILAIGLVVVGLPLFNQMTDKHIPFMALLTPEVVVGLLLIGLLITLIAGSYPAFYLSSFSPKYLLSTSFRNQSGAGMLRRSLVVIQFAASIILMVCTFIFYQQLQFIQAQKLGYEPTQVVAVMTSAAKDVSQIDALMNDYRSLSSVVDVCRAQTFPGRGGSGRTISRSGNAGNTHEGMAIQTNRVSNEFMNVLGLKLLAGRTLPATKDAKDTTVQVVLNKTAVNYLGLTPQNAIGQKARNLFGEGQAEIIGVVDDFHFQSFHTPIGAYAFHNADTESRPYLLVKTHTTQLSQTMRQLEAVFQKDMPDSAFEYTFLDEFLNTLYRSEQRTAQVVLVFSALAILIACLGLFGLAAFTAEQRTKEIGVRKVLGASVSSIMLLLSKDFLKPVLTAILIASPIAWYAATQWLQGFAYKTPVAWWIFALAGATAAGVALLTVSFQSIKAALVNPVKSLRSE</sequence>
<name>A0A2T0T5X3_9BACT</name>
<dbReference type="RefSeq" id="WP_106137494.1">
    <property type="nucleotide sequence ID" value="NZ_PVTE01000006.1"/>
</dbReference>
<evidence type="ECO:0000259" key="8">
    <source>
        <dbReference type="Pfam" id="PF12704"/>
    </source>
</evidence>
<keyword evidence="2" id="KW-1003">Cell membrane</keyword>
<feature type="domain" description="ABC3 transporter permease C-terminal" evidence="7">
    <location>
        <begin position="679"/>
        <end position="788"/>
    </location>
</feature>
<evidence type="ECO:0000313" key="10">
    <source>
        <dbReference type="Proteomes" id="UP000238375"/>
    </source>
</evidence>
<evidence type="ECO:0000256" key="4">
    <source>
        <dbReference type="ARBA" id="ARBA00022989"/>
    </source>
</evidence>
<feature type="transmembrane region" description="Helical" evidence="6">
    <location>
        <begin position="728"/>
        <end position="748"/>
    </location>
</feature>
<evidence type="ECO:0000256" key="1">
    <source>
        <dbReference type="ARBA" id="ARBA00004651"/>
    </source>
</evidence>
<evidence type="ECO:0000259" key="7">
    <source>
        <dbReference type="Pfam" id="PF02687"/>
    </source>
</evidence>
<keyword evidence="5 6" id="KW-0472">Membrane</keyword>
<feature type="transmembrane region" description="Helical" evidence="6">
    <location>
        <begin position="21"/>
        <end position="41"/>
    </location>
</feature>
<feature type="transmembrane region" description="Helical" evidence="6">
    <location>
        <begin position="379"/>
        <end position="400"/>
    </location>
</feature>
<feature type="transmembrane region" description="Helical" evidence="6">
    <location>
        <begin position="337"/>
        <end position="359"/>
    </location>
</feature>
<dbReference type="Pfam" id="PF12704">
    <property type="entry name" value="MacB_PCD"/>
    <property type="match status" value="2"/>
</dbReference>
<proteinExistence type="predicted"/>